<dbReference type="EMBL" id="NOVD01000007">
    <property type="protein sequence ID" value="PCK26745.1"/>
    <property type="molecule type" value="Genomic_DNA"/>
</dbReference>
<dbReference type="InterPro" id="IPR001173">
    <property type="entry name" value="Glyco_trans_2-like"/>
</dbReference>
<dbReference type="Pfam" id="PF00535">
    <property type="entry name" value="Glycos_transf_2"/>
    <property type="match status" value="1"/>
</dbReference>
<accession>A0A2A5JB17</accession>
<evidence type="ECO:0000313" key="3">
    <source>
        <dbReference type="Proteomes" id="UP000230886"/>
    </source>
</evidence>
<name>A0A2A5JB17_RHOSG</name>
<feature type="domain" description="Glycosyltransferase 2-like" evidence="1">
    <location>
        <begin position="36"/>
        <end position="147"/>
    </location>
</feature>
<comment type="caution">
    <text evidence="2">The sequence shown here is derived from an EMBL/GenBank/DDBJ whole genome shotgun (WGS) entry which is preliminary data.</text>
</comment>
<dbReference type="GO" id="GO:0016740">
    <property type="term" value="F:transferase activity"/>
    <property type="evidence" value="ECO:0007669"/>
    <property type="project" value="UniProtKB-KW"/>
</dbReference>
<gene>
    <name evidence="2" type="ORF">CHR55_13155</name>
</gene>
<evidence type="ECO:0000313" key="2">
    <source>
        <dbReference type="EMBL" id="PCK26745.1"/>
    </source>
</evidence>
<organism evidence="2 3">
    <name type="scientific">Rhodococcus qingshengii</name>
    <dbReference type="NCBI Taxonomy" id="334542"/>
    <lineage>
        <taxon>Bacteria</taxon>
        <taxon>Bacillati</taxon>
        <taxon>Actinomycetota</taxon>
        <taxon>Actinomycetes</taxon>
        <taxon>Mycobacteriales</taxon>
        <taxon>Nocardiaceae</taxon>
        <taxon>Rhodococcus</taxon>
        <taxon>Rhodococcus erythropolis group</taxon>
    </lineage>
</organism>
<dbReference type="Proteomes" id="UP000230886">
    <property type="component" value="Unassembled WGS sequence"/>
</dbReference>
<dbReference type="SUPFAM" id="SSF53448">
    <property type="entry name" value="Nucleotide-diphospho-sugar transferases"/>
    <property type="match status" value="1"/>
</dbReference>
<evidence type="ECO:0000259" key="1">
    <source>
        <dbReference type="Pfam" id="PF00535"/>
    </source>
</evidence>
<reference evidence="2 3" key="1">
    <citation type="submission" date="2017-07" db="EMBL/GenBank/DDBJ databases">
        <title>Draft sequence of Rhodococcus enclensis 23b-28.</title>
        <authorList>
            <person name="Besaury L."/>
            <person name="Sancelme M."/>
            <person name="Amato P."/>
            <person name="Lallement A."/>
            <person name="Delort A.-M."/>
        </authorList>
    </citation>
    <scope>NUCLEOTIDE SEQUENCE [LARGE SCALE GENOMIC DNA]</scope>
    <source>
        <strain evidence="2 3">23b-28</strain>
    </source>
</reference>
<dbReference type="InterPro" id="IPR029044">
    <property type="entry name" value="Nucleotide-diphossugar_trans"/>
</dbReference>
<sequence length="695" mass="77100">MPEFDDALHRALKRLQSAVPVQVKETPPHGESADLTIAIATYDDFDGAYFTIHSILVHHREILDRVEFVLLDNNPEGLPAPMLESFAGYIDRFRYIPFTDVRSTAVRDVLFRKATGKYVLVLDSHVILAPGSLSALLAYFDANPETDDLIQGPMLSQDSSHIAATHMDPKWRNGMFGSWGVDPRAKQHPDVPFEIIMQGLGSFACRREAWPGLNSHFTGFGGEEGYIHEKFRINGGKVVCLPTFGWHHRFERPAGVPYRINWEDRVHNYLLGWSEVGWDLDSLHRQFSRYLGDSYPEIRRRAELSVQRPELVFGGVIVLSDDGRVAPWRSCLAEAESIELTVHRAIPAEDDGPDGWRTASAFVAGLDKAILLGWKSVVFLDEARVIEPAVMYKLRNITDDLPAEADAAVIHAHGEDLVGAALIVRAAAYRTLRDELSRSMDGPVRSDFSLATYLLERGAVDVVLDRPLSPARVGGEPTPAVEDSKSDLGVVVVNLDLDIDRWKASWHRFIRLPRVTAVERESAFEDVMNQEAAFAVSWRRAVSRATEKSWDSVLIAADDVSLLDAAASILDHAREDLDHRDWDVVQLGHDAKSADGALIDGSALLRTSPENRGVHAVLVHSRAFERILDAIADPEADPEAFEKWAGHYQTLGDYLVDANAGGALTCLTLAPGIASTRSLIRSGAIESEYSRRFSL</sequence>
<dbReference type="RefSeq" id="WP_099697581.1">
    <property type="nucleotide sequence ID" value="NZ_NOVD01000007.1"/>
</dbReference>
<protein>
    <submittedName>
        <fullName evidence="2">Glycosyl transferase family 2</fullName>
    </submittedName>
</protein>
<dbReference type="Gene3D" id="3.90.550.10">
    <property type="entry name" value="Spore Coat Polysaccharide Biosynthesis Protein SpsA, Chain A"/>
    <property type="match status" value="1"/>
</dbReference>
<dbReference type="AlphaFoldDB" id="A0A2A5JB17"/>
<keyword evidence="2" id="KW-0808">Transferase</keyword>
<proteinExistence type="predicted"/>
<dbReference type="CDD" id="cd00761">
    <property type="entry name" value="Glyco_tranf_GTA_type"/>
    <property type="match status" value="1"/>
</dbReference>